<gene>
    <name evidence="3" type="ORF">S12H4_45051</name>
</gene>
<keyword evidence="1" id="KW-0175">Coiled coil</keyword>
<evidence type="ECO:0000313" key="3">
    <source>
        <dbReference type="EMBL" id="GAJ06096.1"/>
    </source>
</evidence>
<evidence type="ECO:0000256" key="2">
    <source>
        <dbReference type="SAM" id="Phobius"/>
    </source>
</evidence>
<feature type="transmembrane region" description="Helical" evidence="2">
    <location>
        <begin position="124"/>
        <end position="143"/>
    </location>
</feature>
<evidence type="ECO:0000256" key="1">
    <source>
        <dbReference type="SAM" id="Coils"/>
    </source>
</evidence>
<feature type="transmembrane region" description="Helical" evidence="2">
    <location>
        <begin position="87"/>
        <end position="104"/>
    </location>
</feature>
<dbReference type="SUPFAM" id="SSF53474">
    <property type="entry name" value="alpha/beta-Hydrolases"/>
    <property type="match status" value="1"/>
</dbReference>
<name>X1V1R3_9ZZZZ</name>
<accession>X1V1R3</accession>
<dbReference type="Gene3D" id="3.40.50.1820">
    <property type="entry name" value="alpha/beta hydrolase"/>
    <property type="match status" value="1"/>
</dbReference>
<dbReference type="EMBL" id="BARW01027814">
    <property type="protein sequence ID" value="GAJ06096.1"/>
    <property type="molecule type" value="Genomic_DNA"/>
</dbReference>
<proteinExistence type="predicted"/>
<keyword evidence="2" id="KW-0812">Transmembrane</keyword>
<feature type="non-terminal residue" evidence="3">
    <location>
        <position position="1"/>
    </location>
</feature>
<sequence length="255" mass="29311">QLKILRTYAKEETSNGHTIFVIPAFGSIILGWDELLIEAMQDFDVVYFESREKGSSKLVKKAKMDMEIYSEDMKEIIRQLKLEENKLITLASSSSVPIIGYTIAYKNLQPKLTVLVGPIMKIPIPTIIRLMALFLPTFFVNLIRKLSFIWIKRKRTATPEQAAKYIRAGKEADPKKWKRGLGYFGTATYEKIYPLIDTKVLVIDESEDKMHETEITREIASLIPNAELIDLKTNKNTHSKPIVDTIREFIQRSKT</sequence>
<evidence type="ECO:0008006" key="4">
    <source>
        <dbReference type="Google" id="ProtNLM"/>
    </source>
</evidence>
<protein>
    <recommendedName>
        <fullName evidence="4">Serine aminopeptidase S33 domain-containing protein</fullName>
    </recommendedName>
</protein>
<reference evidence="3" key="1">
    <citation type="journal article" date="2014" name="Front. Microbiol.">
        <title>High frequency of phylogenetically diverse reductive dehalogenase-homologous genes in deep subseafloor sedimentary metagenomes.</title>
        <authorList>
            <person name="Kawai M."/>
            <person name="Futagami T."/>
            <person name="Toyoda A."/>
            <person name="Takaki Y."/>
            <person name="Nishi S."/>
            <person name="Hori S."/>
            <person name="Arai W."/>
            <person name="Tsubouchi T."/>
            <person name="Morono Y."/>
            <person name="Uchiyama I."/>
            <person name="Ito T."/>
            <person name="Fujiyama A."/>
            <person name="Inagaki F."/>
            <person name="Takami H."/>
        </authorList>
    </citation>
    <scope>NUCLEOTIDE SEQUENCE</scope>
    <source>
        <strain evidence="3">Expedition CK06-06</strain>
    </source>
</reference>
<keyword evidence="2" id="KW-0472">Membrane</keyword>
<feature type="coiled-coil region" evidence="1">
    <location>
        <begin position="59"/>
        <end position="86"/>
    </location>
</feature>
<keyword evidence="2" id="KW-1133">Transmembrane helix</keyword>
<organism evidence="3">
    <name type="scientific">marine sediment metagenome</name>
    <dbReference type="NCBI Taxonomy" id="412755"/>
    <lineage>
        <taxon>unclassified sequences</taxon>
        <taxon>metagenomes</taxon>
        <taxon>ecological metagenomes</taxon>
    </lineage>
</organism>
<dbReference type="AlphaFoldDB" id="X1V1R3"/>
<comment type="caution">
    <text evidence="3">The sequence shown here is derived from an EMBL/GenBank/DDBJ whole genome shotgun (WGS) entry which is preliminary data.</text>
</comment>
<dbReference type="InterPro" id="IPR029058">
    <property type="entry name" value="AB_hydrolase_fold"/>
</dbReference>